<keyword evidence="2" id="KW-1185">Reference proteome</keyword>
<name>A0AAN7Z6A9_9PEZI</name>
<evidence type="ECO:0000313" key="1">
    <source>
        <dbReference type="EMBL" id="KAK5631727.1"/>
    </source>
</evidence>
<organism evidence="1 2">
    <name type="scientific">Xylaria bambusicola</name>
    <dbReference type="NCBI Taxonomy" id="326684"/>
    <lineage>
        <taxon>Eukaryota</taxon>
        <taxon>Fungi</taxon>
        <taxon>Dikarya</taxon>
        <taxon>Ascomycota</taxon>
        <taxon>Pezizomycotina</taxon>
        <taxon>Sordariomycetes</taxon>
        <taxon>Xylariomycetidae</taxon>
        <taxon>Xylariales</taxon>
        <taxon>Xylariaceae</taxon>
        <taxon>Xylaria</taxon>
    </lineage>
</organism>
<dbReference type="Proteomes" id="UP001305414">
    <property type="component" value="Unassembled WGS sequence"/>
</dbReference>
<accession>A0AAN7Z6A9</accession>
<comment type="caution">
    <text evidence="1">The sequence shown here is derived from an EMBL/GenBank/DDBJ whole genome shotgun (WGS) entry which is preliminary data.</text>
</comment>
<dbReference type="AlphaFoldDB" id="A0AAN7Z6A9"/>
<evidence type="ECO:0000313" key="2">
    <source>
        <dbReference type="Proteomes" id="UP001305414"/>
    </source>
</evidence>
<protein>
    <submittedName>
        <fullName evidence="1">Uncharacterized protein</fullName>
    </submittedName>
</protein>
<sequence>MLDTHTQSSDTNDGGIIERIISEWIMKVRQRHNRAHAEHTDIESVSMLHDHSTESRAGNDMNFTNNLDVLGKIARIRIRWGVVEMPSEWYRILLRDEQVGHLSFGVEEDEVLPPEPGRWYL</sequence>
<proteinExistence type="predicted"/>
<gene>
    <name evidence="1" type="ORF">RRF57_007441</name>
</gene>
<dbReference type="EMBL" id="JAWHQM010000021">
    <property type="protein sequence ID" value="KAK5631727.1"/>
    <property type="molecule type" value="Genomic_DNA"/>
</dbReference>
<reference evidence="1 2" key="1">
    <citation type="submission" date="2023-10" db="EMBL/GenBank/DDBJ databases">
        <title>Draft genome sequence of Xylaria bambusicola isolate GMP-LS, the root and basal stem rot pathogen of sugarcane in Indonesia.</title>
        <authorList>
            <person name="Selvaraj P."/>
            <person name="Muralishankar V."/>
            <person name="Muruganantham S."/>
            <person name="Sp S."/>
            <person name="Haryani S."/>
            <person name="Lau K.J.X."/>
            <person name="Naqvi N.I."/>
        </authorList>
    </citation>
    <scope>NUCLEOTIDE SEQUENCE [LARGE SCALE GENOMIC DNA]</scope>
    <source>
        <strain evidence="1">GMP-LS</strain>
    </source>
</reference>